<dbReference type="AlphaFoldDB" id="A0A8J8F9G8"/>
<comment type="caution">
    <text evidence="2">The sequence shown here is derived from an EMBL/GenBank/DDBJ whole genome shotgun (WGS) entry which is preliminary data.</text>
</comment>
<evidence type="ECO:0000256" key="1">
    <source>
        <dbReference type="SAM" id="Coils"/>
    </source>
</evidence>
<proteinExistence type="predicted"/>
<feature type="coiled-coil region" evidence="1">
    <location>
        <begin position="147"/>
        <end position="181"/>
    </location>
</feature>
<dbReference type="Proteomes" id="UP000598971">
    <property type="component" value="Unassembled WGS sequence"/>
</dbReference>
<accession>A0A8J8F9G8</accession>
<dbReference type="EMBL" id="WHPF01000001">
    <property type="protein sequence ID" value="NNV53863.1"/>
    <property type="molecule type" value="Genomic_DNA"/>
</dbReference>
<dbReference type="RefSeq" id="WP_171605780.1">
    <property type="nucleotide sequence ID" value="NZ_WHPF01000001.1"/>
</dbReference>
<keyword evidence="1" id="KW-0175">Coiled coil</keyword>
<gene>
    <name evidence="2" type="ORF">GD597_00235</name>
</gene>
<protein>
    <submittedName>
        <fullName evidence="2">Uncharacterized protein</fullName>
    </submittedName>
</protein>
<reference evidence="2" key="1">
    <citation type="submission" date="2019-10" db="EMBL/GenBank/DDBJ databases">
        <title>Draft genome sequence of Panacibacter sp. KCS-6.</title>
        <authorList>
            <person name="Yim K.J."/>
        </authorList>
    </citation>
    <scope>NUCLEOTIDE SEQUENCE</scope>
    <source>
        <strain evidence="2">KCS-6</strain>
    </source>
</reference>
<keyword evidence="3" id="KW-1185">Reference proteome</keyword>
<name>A0A8J8F9G8_9BACT</name>
<evidence type="ECO:0000313" key="2">
    <source>
        <dbReference type="EMBL" id="NNV53863.1"/>
    </source>
</evidence>
<sequence>MKINLLLILLILARSVSGQGFEKDLSGKPVVDSMQQAINAISSKSIDEINKKYKKLGNSIQNKSLQLLQNMQNEELKIKKKLVGTDSNTLNILFEGSKEKYQSIQSKMEGIVNGKKIKLKEYIPGLDSVGTAFGFLKMSSLQMPSLEKDKIQQITDASAQIKNLQDKLQQANELQTFIVERQQALKSALANSGISKNLINLNKQVYYYQQQIVAYKNMLHEPEKMERKALEILNKIPAFQKFMQKNSMIASLLRLPTDYGSVGSLEGMQTRAQVEAMISERFAGVGANSQQFFEQNVQTAQSALTNLKDKVRSSGGSSSEMTMPDFKPNSQKIKPFLKRLETGFNLQSQKSSGYFPSSTDLALSIGYKLTEARIIGIALSYKIGLGKGFNDIHFTSEGLGLRSFVDIRAKGTFWITGGWEYNYLQRIKDITVLKDSKTWQKSALIGVSKKYKISSKYGGSVQLLYDFYANRQLPTTSPIKFRIGYTL</sequence>
<evidence type="ECO:0000313" key="3">
    <source>
        <dbReference type="Proteomes" id="UP000598971"/>
    </source>
</evidence>
<organism evidence="2 3">
    <name type="scientific">Limnovirga soli</name>
    <dbReference type="NCBI Taxonomy" id="2656915"/>
    <lineage>
        <taxon>Bacteria</taxon>
        <taxon>Pseudomonadati</taxon>
        <taxon>Bacteroidota</taxon>
        <taxon>Chitinophagia</taxon>
        <taxon>Chitinophagales</taxon>
        <taxon>Chitinophagaceae</taxon>
        <taxon>Limnovirga</taxon>
    </lineage>
</organism>